<dbReference type="EMBL" id="CGCX01000010">
    <property type="protein sequence ID" value="CFR64528.1"/>
    <property type="molecule type" value="Genomic_DNA"/>
</dbReference>
<dbReference type="EMBL" id="CNGE01000009">
    <property type="protein sequence ID" value="CKR58938.1"/>
    <property type="molecule type" value="Genomic_DNA"/>
</dbReference>
<evidence type="ECO:0000313" key="3">
    <source>
        <dbReference type="EMBL" id="CKR58938.1"/>
    </source>
</evidence>
<gene>
    <name evidence="2" type="ORF">ERS007657_00059</name>
    <name evidence="3" type="ORF">ERS027646_00130</name>
</gene>
<accession>A0A654TV40</accession>
<sequence length="89" mass="9914">MLADMSAFEGAGTDQQPSGERHRHKDYKGQAASTDSIGQPATVNPGHRRQQRPDKRQLDGMQRRARRALSARQEVGLQHLAKHEGEADE</sequence>
<protein>
    <submittedName>
        <fullName evidence="2">Uncharacterized protein</fullName>
    </submittedName>
</protein>
<dbReference type="AlphaFoldDB" id="A0A654TV40"/>
<name>A0A654TV40_MYCTX</name>
<evidence type="ECO:0000313" key="2">
    <source>
        <dbReference type="EMBL" id="CFR64528.1"/>
    </source>
</evidence>
<dbReference type="Proteomes" id="UP000046680">
    <property type="component" value="Unassembled WGS sequence"/>
</dbReference>
<evidence type="ECO:0000313" key="4">
    <source>
        <dbReference type="Proteomes" id="UP000046680"/>
    </source>
</evidence>
<feature type="compositionally biased region" description="Polar residues" evidence="1">
    <location>
        <begin position="31"/>
        <end position="42"/>
    </location>
</feature>
<evidence type="ECO:0000256" key="1">
    <source>
        <dbReference type="SAM" id="MobiDB-lite"/>
    </source>
</evidence>
<evidence type="ECO:0000313" key="5">
    <source>
        <dbReference type="Proteomes" id="UP000048948"/>
    </source>
</evidence>
<dbReference type="Proteomes" id="UP000048948">
    <property type="component" value="Unassembled WGS sequence"/>
</dbReference>
<proteinExistence type="predicted"/>
<reference evidence="4 5" key="1">
    <citation type="submission" date="2015-03" db="EMBL/GenBank/DDBJ databases">
        <authorList>
            <consortium name="Pathogen Informatics"/>
        </authorList>
    </citation>
    <scope>NUCLEOTIDE SEQUENCE [LARGE SCALE GENOMIC DNA]</scope>
    <source>
        <strain evidence="3 5">Bir 172</strain>
        <strain evidence="2 4">C09601061</strain>
    </source>
</reference>
<feature type="region of interest" description="Disordered" evidence="1">
    <location>
        <begin position="1"/>
        <end position="89"/>
    </location>
</feature>
<feature type="compositionally biased region" description="Basic and acidic residues" evidence="1">
    <location>
        <begin position="51"/>
        <end position="62"/>
    </location>
</feature>
<organism evidence="2 4">
    <name type="scientific">Mycobacterium tuberculosis</name>
    <dbReference type="NCBI Taxonomy" id="1773"/>
    <lineage>
        <taxon>Bacteria</taxon>
        <taxon>Bacillati</taxon>
        <taxon>Actinomycetota</taxon>
        <taxon>Actinomycetes</taxon>
        <taxon>Mycobacteriales</taxon>
        <taxon>Mycobacteriaceae</taxon>
        <taxon>Mycobacterium</taxon>
        <taxon>Mycobacterium tuberculosis complex</taxon>
    </lineage>
</organism>